<proteinExistence type="predicted"/>
<evidence type="ECO:0000313" key="2">
    <source>
        <dbReference type="Proteomes" id="UP001589693"/>
    </source>
</evidence>
<dbReference type="RefSeq" id="WP_377853094.1">
    <property type="nucleotide sequence ID" value="NZ_JBHLZU010000015.1"/>
</dbReference>
<dbReference type="Proteomes" id="UP001589693">
    <property type="component" value="Unassembled WGS sequence"/>
</dbReference>
<name>A0ABV5ZXY4_9PSEU</name>
<reference evidence="1 2" key="1">
    <citation type="submission" date="2024-09" db="EMBL/GenBank/DDBJ databases">
        <authorList>
            <person name="Sun Q."/>
            <person name="Mori K."/>
        </authorList>
    </citation>
    <scope>NUCLEOTIDE SEQUENCE [LARGE SCALE GENOMIC DNA]</scope>
    <source>
        <strain evidence="1 2">TBRC 7907</strain>
    </source>
</reference>
<dbReference type="EMBL" id="JBHLZU010000015">
    <property type="protein sequence ID" value="MFB9905762.1"/>
    <property type="molecule type" value="Genomic_DNA"/>
</dbReference>
<organism evidence="1 2">
    <name type="scientific">Allokutzneria oryzae</name>
    <dbReference type="NCBI Taxonomy" id="1378989"/>
    <lineage>
        <taxon>Bacteria</taxon>
        <taxon>Bacillati</taxon>
        <taxon>Actinomycetota</taxon>
        <taxon>Actinomycetes</taxon>
        <taxon>Pseudonocardiales</taxon>
        <taxon>Pseudonocardiaceae</taxon>
        <taxon>Allokutzneria</taxon>
    </lineage>
</organism>
<accession>A0ABV5ZXY4</accession>
<evidence type="ECO:0000313" key="1">
    <source>
        <dbReference type="EMBL" id="MFB9905762.1"/>
    </source>
</evidence>
<sequence>MTTPPDVDFLRRLAGRIPDDDLAWVWNHLGAGEFGDMERSLVNMVRDHAIPLSDTEWNRMVEAGITVTYAGLAELRVNGHRPVYHFEPSAELSTVDDLLIADVTTCSTLRRVVEARRIPQSAAAPCPDLTVYVAEFAAGESVLERRTGLFWGPGGAQLEVVAEGEELPPYQAAAFAAGRRIRPGSL</sequence>
<keyword evidence="2" id="KW-1185">Reference proteome</keyword>
<protein>
    <submittedName>
        <fullName evidence="1">Uncharacterized protein</fullName>
    </submittedName>
</protein>
<gene>
    <name evidence="1" type="ORF">ACFFQA_17650</name>
</gene>
<comment type="caution">
    <text evidence="1">The sequence shown here is derived from an EMBL/GenBank/DDBJ whole genome shotgun (WGS) entry which is preliminary data.</text>
</comment>